<keyword evidence="1" id="KW-0732">Signal</keyword>
<feature type="signal peptide" evidence="1">
    <location>
        <begin position="1"/>
        <end position="20"/>
    </location>
</feature>
<comment type="caution">
    <text evidence="2">The sequence shown here is derived from an EMBL/GenBank/DDBJ whole genome shotgun (WGS) entry which is preliminary data.</text>
</comment>
<gene>
    <name evidence="2" type="ORF">BDD30_0780</name>
</gene>
<feature type="chain" id="PRO_5046878238" evidence="1">
    <location>
        <begin position="21"/>
        <end position="129"/>
    </location>
</feature>
<evidence type="ECO:0000313" key="3">
    <source>
        <dbReference type="Proteomes" id="UP000280955"/>
    </source>
</evidence>
<organism evidence="2 3">
    <name type="scientific">Photorhabdus asymbiotica</name>
    <dbReference type="NCBI Taxonomy" id="291112"/>
    <lineage>
        <taxon>Bacteria</taxon>
        <taxon>Pseudomonadati</taxon>
        <taxon>Pseudomonadota</taxon>
        <taxon>Gammaproteobacteria</taxon>
        <taxon>Enterobacterales</taxon>
        <taxon>Morganellaceae</taxon>
        <taxon>Photorhabdus</taxon>
    </lineage>
</organism>
<dbReference type="Proteomes" id="UP000280955">
    <property type="component" value="Unassembled WGS sequence"/>
</dbReference>
<protein>
    <submittedName>
        <fullName evidence="2">Uncharacterized protein</fullName>
    </submittedName>
</protein>
<keyword evidence="3" id="KW-1185">Reference proteome</keyword>
<dbReference type="RefSeq" id="WP_015833639.1">
    <property type="nucleotide sequence ID" value="NC_012962.1"/>
</dbReference>
<reference evidence="2 3" key="1">
    <citation type="submission" date="2018-10" db="EMBL/GenBank/DDBJ databases">
        <title>Genomic Encyclopedia of Archaeal and Bacterial Type Strains, Phase II (KMG-II): from individual species to whole genera.</title>
        <authorList>
            <person name="Goeker M."/>
        </authorList>
    </citation>
    <scope>NUCLEOTIDE SEQUENCE [LARGE SCALE GENOMIC DNA]</scope>
    <source>
        <strain evidence="2 3">DSM 15149</strain>
    </source>
</reference>
<sequence>MKSSILVLAVFYSTASGSQAADLSDQQRIHQQARQQALEAQLAPSPEEVHLSVLEKTSPAAFPTEAHGFPLARVTLTGSRHSVLGRINSNNPAARVAYFRPRRSPNNGVFQGNTHPMNCTPNVRQSSGI</sequence>
<evidence type="ECO:0000313" key="2">
    <source>
        <dbReference type="EMBL" id="RKS66477.1"/>
    </source>
</evidence>
<proteinExistence type="predicted"/>
<accession>A0ABX9SSI5</accession>
<evidence type="ECO:0000256" key="1">
    <source>
        <dbReference type="SAM" id="SignalP"/>
    </source>
</evidence>
<name>A0ABX9SSI5_9GAMM</name>
<dbReference type="EMBL" id="RBLJ01000001">
    <property type="protein sequence ID" value="RKS66477.1"/>
    <property type="molecule type" value="Genomic_DNA"/>
</dbReference>